<dbReference type="InterPro" id="IPR012337">
    <property type="entry name" value="RNaseH-like_sf"/>
</dbReference>
<dbReference type="InterPro" id="IPR036397">
    <property type="entry name" value="RNaseH_sf"/>
</dbReference>
<dbReference type="CDD" id="cd06127">
    <property type="entry name" value="DEDDh"/>
    <property type="match status" value="1"/>
</dbReference>
<feature type="domain" description="Exonuclease" evidence="4">
    <location>
        <begin position="26"/>
        <end position="202"/>
    </location>
</feature>
<dbReference type="EMBL" id="JAEMOP010000002">
    <property type="protein sequence ID" value="MBJ7315262.1"/>
    <property type="molecule type" value="Genomic_DNA"/>
</dbReference>
<dbReference type="Proteomes" id="UP000655994">
    <property type="component" value="Unassembled WGS sequence"/>
</dbReference>
<dbReference type="AlphaFoldDB" id="A0A8I1GA79"/>
<evidence type="ECO:0000256" key="3">
    <source>
        <dbReference type="ARBA" id="ARBA00022839"/>
    </source>
</evidence>
<name>A0A8I1GA79_9GAMM</name>
<dbReference type="PANTHER" id="PTHR30231:SF4">
    <property type="entry name" value="PROTEIN NEN2"/>
    <property type="match status" value="1"/>
</dbReference>
<dbReference type="GO" id="GO:0006259">
    <property type="term" value="P:DNA metabolic process"/>
    <property type="evidence" value="ECO:0007669"/>
    <property type="project" value="UniProtKB-ARBA"/>
</dbReference>
<dbReference type="Pfam" id="PF00929">
    <property type="entry name" value="RNase_T"/>
    <property type="match status" value="1"/>
</dbReference>
<keyword evidence="3 6" id="KW-0269">Exonuclease</keyword>
<evidence type="ECO:0000313" key="8">
    <source>
        <dbReference type="Proteomes" id="UP000655994"/>
    </source>
</evidence>
<evidence type="ECO:0000313" key="6">
    <source>
        <dbReference type="EMBL" id="MBJ7315262.1"/>
    </source>
</evidence>
<keyword evidence="1" id="KW-0540">Nuclease</keyword>
<comment type="caution">
    <text evidence="6">The sequence shown here is derived from an EMBL/GenBank/DDBJ whole genome shotgun (WGS) entry which is preliminary data.</text>
</comment>
<dbReference type="Gene3D" id="3.30.420.10">
    <property type="entry name" value="Ribonuclease H-like superfamily/Ribonuclease H"/>
    <property type="match status" value="1"/>
</dbReference>
<dbReference type="SMART" id="SM00479">
    <property type="entry name" value="EXOIII"/>
    <property type="match status" value="1"/>
</dbReference>
<dbReference type="SUPFAM" id="SSF53098">
    <property type="entry name" value="Ribonuclease H-like"/>
    <property type="match status" value="1"/>
</dbReference>
<dbReference type="InterPro" id="IPR013520">
    <property type="entry name" value="Ribonucl_H"/>
</dbReference>
<dbReference type="GO" id="GO:0008408">
    <property type="term" value="F:3'-5' exonuclease activity"/>
    <property type="evidence" value="ECO:0007669"/>
    <property type="project" value="TreeGrafter"/>
</dbReference>
<proteinExistence type="predicted"/>
<dbReference type="GO" id="GO:0003676">
    <property type="term" value="F:nucleic acid binding"/>
    <property type="evidence" value="ECO:0007669"/>
    <property type="project" value="InterPro"/>
</dbReference>
<keyword evidence="8" id="KW-1185">Reference proteome</keyword>
<dbReference type="Proteomes" id="UP000621390">
    <property type="component" value="Unassembled WGS sequence"/>
</dbReference>
<dbReference type="EMBL" id="JAEMOS010000044">
    <property type="protein sequence ID" value="MBJ7267736.1"/>
    <property type="molecule type" value="Genomic_DNA"/>
</dbReference>
<gene>
    <name evidence="5" type="ORF">JHC10_12400</name>
    <name evidence="6" type="ORF">JHC11_04555</name>
</gene>
<organism evidence="6 7">
    <name type="scientific">Idiomarina abyssalis</name>
    <dbReference type="NCBI Taxonomy" id="86102"/>
    <lineage>
        <taxon>Bacteria</taxon>
        <taxon>Pseudomonadati</taxon>
        <taxon>Pseudomonadota</taxon>
        <taxon>Gammaproteobacteria</taxon>
        <taxon>Alteromonadales</taxon>
        <taxon>Idiomarinaceae</taxon>
        <taxon>Idiomarina</taxon>
    </lineage>
</organism>
<sequence length="216" mass="25005">MAQWLEKLAHWYDRRQKLKRPWQELRYVALDIESTGLDPKKHQILSIAWMTIHPPVMHYGNAQYHVFAHGQELELGQSPTIHGLTQQDFLHSSEPRQTFGMLSRALNDAVLVCHHKGMDWRFLKYIEAEYATPFKPLAVFDTLAFEKNKLERNPQQPIHGGQLTLSACRKRYNLPDYHAHHALTDTQACAELFLAQCYSNGSVNRPATYLLKKATN</sequence>
<dbReference type="GO" id="GO:0005829">
    <property type="term" value="C:cytosol"/>
    <property type="evidence" value="ECO:0007669"/>
    <property type="project" value="TreeGrafter"/>
</dbReference>
<evidence type="ECO:0000256" key="2">
    <source>
        <dbReference type="ARBA" id="ARBA00022801"/>
    </source>
</evidence>
<reference evidence="6 8" key="1">
    <citation type="submission" date="2020-09" db="EMBL/GenBank/DDBJ databases">
        <title>Draft Genomes of Bacterial Isolates from North Pond Shallow Sediments.</title>
        <authorList>
            <person name="Kiel Reese B."/>
            <person name="Mullis M."/>
            <person name="Weisend R.E."/>
        </authorList>
    </citation>
    <scope>NUCLEOTIDE SEQUENCE</scope>
    <source>
        <strain evidence="6">KJE-2</strain>
        <strain evidence="5 8">KJE-3</strain>
    </source>
</reference>
<accession>A0A8I1GA79</accession>
<evidence type="ECO:0000313" key="7">
    <source>
        <dbReference type="Proteomes" id="UP000621390"/>
    </source>
</evidence>
<protein>
    <submittedName>
        <fullName evidence="6">3'-5' exonuclease</fullName>
    </submittedName>
</protein>
<dbReference type="RefSeq" id="WP_199494992.1">
    <property type="nucleotide sequence ID" value="NZ_JAEMOP010000002.1"/>
</dbReference>
<dbReference type="PANTHER" id="PTHR30231">
    <property type="entry name" value="DNA POLYMERASE III SUBUNIT EPSILON"/>
    <property type="match status" value="1"/>
</dbReference>
<evidence type="ECO:0000259" key="4">
    <source>
        <dbReference type="SMART" id="SM00479"/>
    </source>
</evidence>
<evidence type="ECO:0000256" key="1">
    <source>
        <dbReference type="ARBA" id="ARBA00022722"/>
    </source>
</evidence>
<keyword evidence="2" id="KW-0378">Hydrolase</keyword>
<evidence type="ECO:0000313" key="5">
    <source>
        <dbReference type="EMBL" id="MBJ7267736.1"/>
    </source>
</evidence>